<gene>
    <name evidence="3" type="ORF">EIP91_012358</name>
</gene>
<name>A0A4R0RGQ0_9APHY</name>
<feature type="region of interest" description="Disordered" evidence="1">
    <location>
        <begin position="159"/>
        <end position="258"/>
    </location>
</feature>
<dbReference type="STRING" id="92696.A0A4R0RGQ0"/>
<keyword evidence="4" id="KW-1185">Reference proteome</keyword>
<keyword evidence="2" id="KW-0732">Signal</keyword>
<dbReference type="OrthoDB" id="3342934at2759"/>
<feature type="chain" id="PRO_5020523928" evidence="2">
    <location>
        <begin position="27"/>
        <end position="284"/>
    </location>
</feature>
<organism evidence="3 4">
    <name type="scientific">Steccherinum ochraceum</name>
    <dbReference type="NCBI Taxonomy" id="92696"/>
    <lineage>
        <taxon>Eukaryota</taxon>
        <taxon>Fungi</taxon>
        <taxon>Dikarya</taxon>
        <taxon>Basidiomycota</taxon>
        <taxon>Agaricomycotina</taxon>
        <taxon>Agaricomycetes</taxon>
        <taxon>Polyporales</taxon>
        <taxon>Steccherinaceae</taxon>
        <taxon>Steccherinum</taxon>
    </lineage>
</organism>
<feature type="compositionally biased region" description="Low complexity" evidence="1">
    <location>
        <begin position="172"/>
        <end position="191"/>
    </location>
</feature>
<feature type="signal peptide" evidence="2">
    <location>
        <begin position="1"/>
        <end position="26"/>
    </location>
</feature>
<accession>A0A4R0RGQ0</accession>
<evidence type="ECO:0000256" key="2">
    <source>
        <dbReference type="SAM" id="SignalP"/>
    </source>
</evidence>
<feature type="compositionally biased region" description="Pro residues" evidence="1">
    <location>
        <begin position="193"/>
        <end position="204"/>
    </location>
</feature>
<reference evidence="3 4" key="1">
    <citation type="submission" date="2018-11" db="EMBL/GenBank/DDBJ databases">
        <title>Genome assembly of Steccherinum ochraceum LE-BIN_3174, the white-rot fungus of the Steccherinaceae family (The Residual Polyporoid clade, Polyporales, Basidiomycota).</title>
        <authorList>
            <person name="Fedorova T.V."/>
            <person name="Glazunova O.A."/>
            <person name="Landesman E.O."/>
            <person name="Moiseenko K.V."/>
            <person name="Psurtseva N.V."/>
            <person name="Savinova O.S."/>
            <person name="Shakhova N.V."/>
            <person name="Tyazhelova T.V."/>
            <person name="Vasina D.V."/>
        </authorList>
    </citation>
    <scope>NUCLEOTIDE SEQUENCE [LARGE SCALE GENOMIC DNA]</scope>
    <source>
        <strain evidence="3 4">LE-BIN_3174</strain>
    </source>
</reference>
<sequence>MASSQFWSPCFFTLAVLLFIAGTTRAESHTVRFDNQCGRGSPVLLKGGQVLSQGDAYTSNGPLSSAIAYLQTGNCGFNGENCAIVEMTLGNPACAGCGSSVDISLITPFENGCDGSGATCSTPDCKDAFFKPDDNQVQFACQEDNVDLLITFCGGGSSSNASAPAKPPPSSSIPHSTASSTPASPPTHLASLPAPPMNVAPTPPISRASGTATTPVVAAETTGAPTSTTTPPSCRRSTRQRRREVTSTDPSAAPEVKLGSRELYDARIRGIVQHASRARARRSF</sequence>
<dbReference type="AlphaFoldDB" id="A0A4R0RGQ0"/>
<dbReference type="EMBL" id="RWJN01000097">
    <property type="protein sequence ID" value="TCD67441.1"/>
    <property type="molecule type" value="Genomic_DNA"/>
</dbReference>
<feature type="compositionally biased region" description="Low complexity" evidence="1">
    <location>
        <begin position="210"/>
        <end position="235"/>
    </location>
</feature>
<dbReference type="Proteomes" id="UP000292702">
    <property type="component" value="Unassembled WGS sequence"/>
</dbReference>
<evidence type="ECO:0000313" key="3">
    <source>
        <dbReference type="EMBL" id="TCD67441.1"/>
    </source>
</evidence>
<evidence type="ECO:0000313" key="4">
    <source>
        <dbReference type="Proteomes" id="UP000292702"/>
    </source>
</evidence>
<protein>
    <submittedName>
        <fullName evidence="3">Uncharacterized protein</fullName>
    </submittedName>
</protein>
<evidence type="ECO:0000256" key="1">
    <source>
        <dbReference type="SAM" id="MobiDB-lite"/>
    </source>
</evidence>
<comment type="caution">
    <text evidence="3">The sequence shown here is derived from an EMBL/GenBank/DDBJ whole genome shotgun (WGS) entry which is preliminary data.</text>
</comment>
<proteinExistence type="predicted"/>